<gene>
    <name evidence="1" type="ORF">LLUT_LOCUS5332</name>
</gene>
<comment type="caution">
    <text evidence="1">The sequence shown here is derived from an EMBL/GenBank/DDBJ whole genome shotgun (WGS) entry which is preliminary data.</text>
</comment>
<sequence length="95" mass="10431">MGGLNMLARTKKTSPSVFTQPASITWTTNSSAAAFKYTEEKVEPGSISNAFLFGDSVTEELYMFYKNGESSHGMIEAKLFLSVVQQVKEGRVVQV</sequence>
<accession>A0AAV1W5W9</accession>
<protein>
    <submittedName>
        <fullName evidence="1">Uncharacterized protein</fullName>
    </submittedName>
</protein>
<evidence type="ECO:0000313" key="1">
    <source>
        <dbReference type="EMBL" id="CAL0304272.1"/>
    </source>
</evidence>
<organism evidence="1 2">
    <name type="scientific">Lupinus luteus</name>
    <name type="common">European yellow lupine</name>
    <dbReference type="NCBI Taxonomy" id="3873"/>
    <lineage>
        <taxon>Eukaryota</taxon>
        <taxon>Viridiplantae</taxon>
        <taxon>Streptophyta</taxon>
        <taxon>Embryophyta</taxon>
        <taxon>Tracheophyta</taxon>
        <taxon>Spermatophyta</taxon>
        <taxon>Magnoliopsida</taxon>
        <taxon>eudicotyledons</taxon>
        <taxon>Gunneridae</taxon>
        <taxon>Pentapetalae</taxon>
        <taxon>rosids</taxon>
        <taxon>fabids</taxon>
        <taxon>Fabales</taxon>
        <taxon>Fabaceae</taxon>
        <taxon>Papilionoideae</taxon>
        <taxon>50 kb inversion clade</taxon>
        <taxon>genistoids sensu lato</taxon>
        <taxon>core genistoids</taxon>
        <taxon>Genisteae</taxon>
        <taxon>Lupinus</taxon>
    </lineage>
</organism>
<dbReference type="EMBL" id="CAXHTB010000003">
    <property type="protein sequence ID" value="CAL0304272.1"/>
    <property type="molecule type" value="Genomic_DNA"/>
</dbReference>
<proteinExistence type="predicted"/>
<reference evidence="1 2" key="1">
    <citation type="submission" date="2024-03" db="EMBL/GenBank/DDBJ databases">
        <authorList>
            <person name="Martinez-Hernandez J."/>
        </authorList>
    </citation>
    <scope>NUCLEOTIDE SEQUENCE [LARGE SCALE GENOMIC DNA]</scope>
</reference>
<dbReference type="AlphaFoldDB" id="A0AAV1W5W9"/>
<dbReference type="Proteomes" id="UP001497480">
    <property type="component" value="Unassembled WGS sequence"/>
</dbReference>
<name>A0AAV1W5W9_LUPLU</name>
<keyword evidence="2" id="KW-1185">Reference proteome</keyword>
<evidence type="ECO:0000313" key="2">
    <source>
        <dbReference type="Proteomes" id="UP001497480"/>
    </source>
</evidence>